<protein>
    <submittedName>
        <fullName evidence="2">Late embryogenesis abundant protein ECP63-like isoform X1</fullName>
    </submittedName>
</protein>
<dbReference type="KEGG" id="soe:110805966"/>
<reference evidence="2" key="2">
    <citation type="submission" date="2025-08" db="UniProtKB">
        <authorList>
            <consortium name="RefSeq"/>
        </authorList>
    </citation>
    <scope>IDENTIFICATION</scope>
    <source>
        <tissue evidence="2">Leaf</tissue>
    </source>
</reference>
<gene>
    <name evidence="2" type="primary">LOC110805966</name>
</gene>
<organism evidence="1 2">
    <name type="scientific">Spinacia oleracea</name>
    <name type="common">Spinach</name>
    <dbReference type="NCBI Taxonomy" id="3562"/>
    <lineage>
        <taxon>Eukaryota</taxon>
        <taxon>Viridiplantae</taxon>
        <taxon>Streptophyta</taxon>
        <taxon>Embryophyta</taxon>
        <taxon>Tracheophyta</taxon>
        <taxon>Spermatophyta</taxon>
        <taxon>Magnoliopsida</taxon>
        <taxon>eudicotyledons</taxon>
        <taxon>Gunneridae</taxon>
        <taxon>Pentapetalae</taxon>
        <taxon>Caryophyllales</taxon>
        <taxon>Chenopodiaceae</taxon>
        <taxon>Chenopodioideae</taxon>
        <taxon>Anserineae</taxon>
        <taxon>Spinacia</taxon>
    </lineage>
</organism>
<reference evidence="1" key="1">
    <citation type="journal article" date="2021" name="Nat. Commun.">
        <title>Genomic analyses provide insights into spinach domestication and the genetic basis of agronomic traits.</title>
        <authorList>
            <person name="Cai X."/>
            <person name="Sun X."/>
            <person name="Xu C."/>
            <person name="Sun H."/>
            <person name="Wang X."/>
            <person name="Ge C."/>
            <person name="Zhang Z."/>
            <person name="Wang Q."/>
            <person name="Fei Z."/>
            <person name="Jiao C."/>
            <person name="Wang Q."/>
        </authorList>
    </citation>
    <scope>NUCLEOTIDE SEQUENCE [LARGE SCALE GENOMIC DNA]</scope>
    <source>
        <strain evidence="1">cv. Varoflay</strain>
    </source>
</reference>
<name>A0A9R0JIN7_SPIOL</name>
<dbReference type="AlphaFoldDB" id="A0A9R0JIN7"/>
<dbReference type="RefSeq" id="XP_021867290.1">
    <property type="nucleotide sequence ID" value="XM_022011598.2"/>
</dbReference>
<evidence type="ECO:0000313" key="2">
    <source>
        <dbReference type="RefSeq" id="XP_021867290.1"/>
    </source>
</evidence>
<sequence>MNIVIKQWYKQDVYKGTEEEGRRKMEEIRVENLREKGYDAQDEAFERAKADSEAAALRGDEAKNSILGEIGCLTDAMKSKLSMPSEIADEKRRNQKKGGEEKIVAVIMEESSPGAAPDLLKVADQITGKGYTMLERWGRKGRLPYEAPLIN</sequence>
<dbReference type="OrthoDB" id="1907061at2759"/>
<dbReference type="GeneID" id="110805966"/>
<proteinExistence type="predicted"/>
<evidence type="ECO:0000313" key="1">
    <source>
        <dbReference type="Proteomes" id="UP000813463"/>
    </source>
</evidence>
<dbReference type="Proteomes" id="UP000813463">
    <property type="component" value="Chromosome 4"/>
</dbReference>
<accession>A0A9R0JIN7</accession>
<keyword evidence="1" id="KW-1185">Reference proteome</keyword>